<evidence type="ECO:0000313" key="2">
    <source>
        <dbReference type="Proteomes" id="UP000434044"/>
    </source>
</evidence>
<dbReference type="Proteomes" id="UP000434044">
    <property type="component" value="Unassembled WGS sequence"/>
</dbReference>
<dbReference type="InterPro" id="IPR009510">
    <property type="entry name" value="T3SS_K"/>
</dbReference>
<comment type="caution">
    <text evidence="1">The sequence shown here is derived from an EMBL/GenBank/DDBJ whole genome shotgun (WGS) entry which is preliminary data.</text>
</comment>
<reference evidence="1 2" key="1">
    <citation type="submission" date="2019-11" db="EMBL/GenBank/DDBJ databases">
        <title>Whole-genome sequence of the anaerobic purple sulfur bacterium Allochromatium palmeri DSM 15591.</title>
        <authorList>
            <person name="Kyndt J.A."/>
            <person name="Meyer T.E."/>
        </authorList>
    </citation>
    <scope>NUCLEOTIDE SEQUENCE [LARGE SCALE GENOMIC DNA]</scope>
    <source>
        <strain evidence="1 2">DSM 15591</strain>
    </source>
</reference>
<proteinExistence type="predicted"/>
<dbReference type="AlphaFoldDB" id="A0A6N8EHF3"/>
<dbReference type="Pfam" id="PF06578">
    <property type="entry name" value="YscK"/>
    <property type="match status" value="1"/>
</dbReference>
<protein>
    <submittedName>
        <fullName evidence="1">YscK family type III secretion system sorting platform protein</fullName>
    </submittedName>
</protein>
<organism evidence="1 2">
    <name type="scientific">Allochromatium palmeri</name>
    <dbReference type="NCBI Taxonomy" id="231048"/>
    <lineage>
        <taxon>Bacteria</taxon>
        <taxon>Pseudomonadati</taxon>
        <taxon>Pseudomonadota</taxon>
        <taxon>Gammaproteobacteria</taxon>
        <taxon>Chromatiales</taxon>
        <taxon>Chromatiaceae</taxon>
        <taxon>Allochromatium</taxon>
    </lineage>
</organism>
<dbReference type="OrthoDB" id="5622027at2"/>
<dbReference type="EMBL" id="WNKT01000042">
    <property type="protein sequence ID" value="MTW22498.1"/>
    <property type="molecule type" value="Genomic_DNA"/>
</dbReference>
<evidence type="ECO:0000313" key="1">
    <source>
        <dbReference type="EMBL" id="MTW22498.1"/>
    </source>
</evidence>
<gene>
    <name evidence="1" type="ORF">GJ668_15600</name>
</gene>
<keyword evidence="2" id="KW-1185">Reference proteome</keyword>
<name>A0A6N8EHF3_9GAMM</name>
<sequence length="279" mass="32082">MRFWTVRASSRRSIRRDRLGQALPSCWRCCWPRRWARRRISGGGCVTRAAYRRRPPMVDACLGLPGSPWCERALILNTQPTRYLHASWYEALPHRELARRLMACARAEAALSRYLLQSFELEGRYVENFSNPWARLALLDGPWIERLMRRLGLALHASRLRLELSGERLRRLKSALSAEDWNFMMRETPLLGPIPVFHSEPHRPDADPATRFALIGTRFCVLQGLGALDEALIRRLALKLPADWTPALSAARVPQSNALPPILRRLLRELPPAWIPLFA</sequence>
<accession>A0A6N8EHF3</accession>